<sequence length="141" mass="15397">MPLQCIKEKGTPQTNFVLSAPIRPPSDGASDLSFSLSSLMQCALLLLFLRHRCADQRPSPQSLTLTGTIAIIITTKLGLGPRLLIPDFFRLVQCLRSYPVTRHRHWSSSGIVIVNSLPSPVHPVRSSPLSPLSLSSFEAVP</sequence>
<proteinExistence type="predicted"/>
<reference evidence="1 2" key="1">
    <citation type="submission" date="2016-10" db="EMBL/GenBank/DDBJ databases">
        <title>The genome sequence of Colletotrichum fioriniae PJ7.</title>
        <authorList>
            <person name="Baroncelli R."/>
        </authorList>
    </citation>
    <scope>NUCLEOTIDE SEQUENCE [LARGE SCALE GENOMIC DNA]</scope>
    <source>
        <strain evidence="1 2">IMI 309622</strain>
    </source>
</reference>
<accession>A0AAI9Z7Z1</accession>
<dbReference type="RefSeq" id="XP_060319281.1">
    <property type="nucleotide sequence ID" value="XM_060450631.1"/>
</dbReference>
<dbReference type="GeneID" id="85334178"/>
<dbReference type="Proteomes" id="UP001240678">
    <property type="component" value="Unassembled WGS sequence"/>
</dbReference>
<keyword evidence="2" id="KW-1185">Reference proteome</keyword>
<gene>
    <name evidence="1" type="ORF">CCOS01_02440</name>
</gene>
<evidence type="ECO:0000313" key="1">
    <source>
        <dbReference type="EMBL" id="KAK1537120.1"/>
    </source>
</evidence>
<dbReference type="AlphaFoldDB" id="A0AAI9Z7Z1"/>
<protein>
    <submittedName>
        <fullName evidence="1">Uncharacterized protein</fullName>
    </submittedName>
</protein>
<evidence type="ECO:0000313" key="2">
    <source>
        <dbReference type="Proteomes" id="UP001240678"/>
    </source>
</evidence>
<name>A0AAI9Z7Z1_9PEZI</name>
<dbReference type="EMBL" id="MOOE01000002">
    <property type="protein sequence ID" value="KAK1537120.1"/>
    <property type="molecule type" value="Genomic_DNA"/>
</dbReference>
<organism evidence="1 2">
    <name type="scientific">Colletotrichum costaricense</name>
    <dbReference type="NCBI Taxonomy" id="1209916"/>
    <lineage>
        <taxon>Eukaryota</taxon>
        <taxon>Fungi</taxon>
        <taxon>Dikarya</taxon>
        <taxon>Ascomycota</taxon>
        <taxon>Pezizomycotina</taxon>
        <taxon>Sordariomycetes</taxon>
        <taxon>Hypocreomycetidae</taxon>
        <taxon>Glomerellales</taxon>
        <taxon>Glomerellaceae</taxon>
        <taxon>Colletotrichum</taxon>
        <taxon>Colletotrichum acutatum species complex</taxon>
    </lineage>
</organism>
<comment type="caution">
    <text evidence="1">The sequence shown here is derived from an EMBL/GenBank/DDBJ whole genome shotgun (WGS) entry which is preliminary data.</text>
</comment>